<dbReference type="AlphaFoldDB" id="A0A0D7WYH8"/>
<accession>A0A0D7WYH8</accession>
<evidence type="ECO:0000313" key="1">
    <source>
        <dbReference type="EMBL" id="KJD42797.1"/>
    </source>
</evidence>
<dbReference type="OrthoDB" id="2666404at2"/>
<name>A0A0D7WYH8_9BACL</name>
<proteinExistence type="predicted"/>
<dbReference type="Proteomes" id="UP000032534">
    <property type="component" value="Unassembled WGS sequence"/>
</dbReference>
<organism evidence="1 2">
    <name type="scientific">Paenibacillus terrae</name>
    <dbReference type="NCBI Taxonomy" id="159743"/>
    <lineage>
        <taxon>Bacteria</taxon>
        <taxon>Bacillati</taxon>
        <taxon>Bacillota</taxon>
        <taxon>Bacilli</taxon>
        <taxon>Bacillales</taxon>
        <taxon>Paenibacillaceae</taxon>
        <taxon>Paenibacillus</taxon>
    </lineage>
</organism>
<dbReference type="EMBL" id="JTHP01000085">
    <property type="protein sequence ID" value="KJD42797.1"/>
    <property type="molecule type" value="Genomic_DNA"/>
</dbReference>
<reference evidence="1 2" key="1">
    <citation type="submission" date="2014-11" db="EMBL/GenBank/DDBJ databases">
        <title>Draft Genome Sequences of Paenibacillus polymyxa NRRL B-30509 and Paenibacillus terrae NRRL B-30644, Strains from a Poultry Environment that Produce Tridecaptin A and Paenicidins.</title>
        <authorList>
            <person name="van Belkum M.J."/>
            <person name="Lohans C.T."/>
            <person name="Vederas J.C."/>
        </authorList>
    </citation>
    <scope>NUCLEOTIDE SEQUENCE [LARGE SCALE GENOMIC DNA]</scope>
    <source>
        <strain evidence="1 2">NRRL B-30644</strain>
    </source>
</reference>
<dbReference type="PATRIC" id="fig|159743.3.peg.5826"/>
<dbReference type="RefSeq" id="WP_044648881.1">
    <property type="nucleotide sequence ID" value="NZ_JTHP01000085.1"/>
</dbReference>
<keyword evidence="2" id="KW-1185">Reference proteome</keyword>
<evidence type="ECO:0000313" key="2">
    <source>
        <dbReference type="Proteomes" id="UP000032534"/>
    </source>
</evidence>
<gene>
    <name evidence="1" type="ORF">QD47_26250</name>
</gene>
<protein>
    <submittedName>
        <fullName evidence="1">Uncharacterized protein</fullName>
    </submittedName>
</protein>
<sequence>MHPLQGHFSKSLHKPYAAVQVKREGKKLIIVPETVFISRADTMYITLPAEYQVISQDGDVISASGLFMISSETFDPYHVLIDYQK</sequence>
<comment type="caution">
    <text evidence="1">The sequence shown here is derived from an EMBL/GenBank/DDBJ whole genome shotgun (WGS) entry which is preliminary data.</text>
</comment>